<dbReference type="HOGENOM" id="CLU_2913973_0_0_6"/>
<accession>S3K6V2</accession>
<proteinExistence type="predicted"/>
<evidence type="ECO:0000313" key="2">
    <source>
        <dbReference type="Proteomes" id="UP000014585"/>
    </source>
</evidence>
<dbReference type="EMBL" id="ATDT01000003">
    <property type="protein sequence ID" value="EPF20804.1"/>
    <property type="molecule type" value="Genomic_DNA"/>
</dbReference>
<dbReference type="STRING" id="566551.HMPREF0201_00539"/>
<reference evidence="1 2" key="1">
    <citation type="submission" date="2013-04" db="EMBL/GenBank/DDBJ databases">
        <authorList>
            <person name="Weinstock G."/>
            <person name="Sodergren E."/>
            <person name="Lobos E.A."/>
            <person name="Fulton L."/>
            <person name="Fulton R."/>
            <person name="Courtney L."/>
            <person name="Fronick C."/>
            <person name="O'Laughlin M."/>
            <person name="Godfrey J."/>
            <person name="Wilson R.M."/>
            <person name="Miner T."/>
            <person name="Farmer C."/>
            <person name="Delehaunty K."/>
            <person name="Cordes M."/>
            <person name="Minx P."/>
            <person name="Tomlinson C."/>
            <person name="Chen J."/>
            <person name="Wollam A."/>
            <person name="Pepin K.H."/>
            <person name="Palsikar V.B."/>
            <person name="Zhang X."/>
            <person name="Suruliraj S."/>
            <person name="Perna N.T."/>
            <person name="Plunkett G."/>
            <person name="Warren W."/>
            <person name="Mitreva M."/>
            <person name="Mardis E.R."/>
            <person name="Wilson R.K."/>
        </authorList>
    </citation>
    <scope>NUCLEOTIDE SEQUENCE [LARGE SCALE GENOMIC DNA]</scope>
    <source>
        <strain evidence="1 2">DSM 4568</strain>
    </source>
</reference>
<comment type="caution">
    <text evidence="1">The sequence shown here is derived from an EMBL/GenBank/DDBJ whole genome shotgun (WGS) entry which is preliminary data.</text>
</comment>
<dbReference type="Proteomes" id="UP000014585">
    <property type="component" value="Unassembled WGS sequence"/>
</dbReference>
<organism evidence="1 2">
    <name type="scientific">Cedecea davisae DSM 4568</name>
    <dbReference type="NCBI Taxonomy" id="566551"/>
    <lineage>
        <taxon>Bacteria</taxon>
        <taxon>Pseudomonadati</taxon>
        <taxon>Pseudomonadota</taxon>
        <taxon>Gammaproteobacteria</taxon>
        <taxon>Enterobacterales</taxon>
        <taxon>Enterobacteriaceae</taxon>
        <taxon>Cedecea</taxon>
    </lineage>
</organism>
<evidence type="ECO:0000313" key="1">
    <source>
        <dbReference type="EMBL" id="EPF20804.1"/>
    </source>
</evidence>
<name>S3K6V2_9ENTR</name>
<protein>
    <submittedName>
        <fullName evidence="1">Uncharacterized protein</fullName>
    </submittedName>
</protein>
<sequence>MFIGLFLSNIHDVNFASLMRPFSRQPFINRLGAGIYSRKRPGWLDKVFLRSVNSFMWEFVG</sequence>
<dbReference type="AlphaFoldDB" id="S3K6V2"/>
<gene>
    <name evidence="1" type="ORF">HMPREF0201_00539</name>
</gene>